<dbReference type="AlphaFoldDB" id="A0A2T1DCM4"/>
<organism evidence="1 2">
    <name type="scientific">Phormidesmis priestleyi ULC007</name>
    <dbReference type="NCBI Taxonomy" id="1920490"/>
    <lineage>
        <taxon>Bacteria</taxon>
        <taxon>Bacillati</taxon>
        <taxon>Cyanobacteriota</taxon>
        <taxon>Cyanophyceae</taxon>
        <taxon>Leptolyngbyales</taxon>
        <taxon>Leptolyngbyaceae</taxon>
        <taxon>Phormidesmis</taxon>
    </lineage>
</organism>
<sequence length="129" mass="15390">MQWQIRTDNTISINLQIDDIFLLRFVNKIQNPAIKNFLVFQHTKLHEDMQKIWLSELHNIMELSRSDARKHYLKGNKLPKDLQLREQVLSELADRYLDKHHLNWFLMKDLEALLELALSTKSVIHCVSN</sequence>
<reference evidence="1 2" key="1">
    <citation type="submission" date="2018-02" db="EMBL/GenBank/DDBJ databases">
        <authorList>
            <person name="Cohen D.B."/>
            <person name="Kent A.D."/>
        </authorList>
    </citation>
    <scope>NUCLEOTIDE SEQUENCE [LARGE SCALE GENOMIC DNA]</scope>
    <source>
        <strain evidence="1 2">ULC007</strain>
    </source>
</reference>
<protein>
    <submittedName>
        <fullName evidence="1">Uncharacterized protein</fullName>
    </submittedName>
</protein>
<evidence type="ECO:0000313" key="2">
    <source>
        <dbReference type="Proteomes" id="UP000238634"/>
    </source>
</evidence>
<dbReference type="RefSeq" id="WP_073073254.1">
    <property type="nucleotide sequence ID" value="NZ_MPPI01000021.1"/>
</dbReference>
<keyword evidence="2" id="KW-1185">Reference proteome</keyword>
<reference evidence="1 2" key="2">
    <citation type="submission" date="2018-03" db="EMBL/GenBank/DDBJ databases">
        <title>The ancient ancestry and fast evolution of plastids.</title>
        <authorList>
            <person name="Moore K.R."/>
            <person name="Magnabosco C."/>
            <person name="Momper L."/>
            <person name="Gold D.A."/>
            <person name="Bosak T."/>
            <person name="Fournier G.P."/>
        </authorList>
    </citation>
    <scope>NUCLEOTIDE SEQUENCE [LARGE SCALE GENOMIC DNA]</scope>
    <source>
        <strain evidence="1 2">ULC007</strain>
    </source>
</reference>
<evidence type="ECO:0000313" key="1">
    <source>
        <dbReference type="EMBL" id="PSB18203.1"/>
    </source>
</evidence>
<name>A0A2T1DCM4_9CYAN</name>
<dbReference type="EMBL" id="PVWG01000019">
    <property type="protein sequence ID" value="PSB18203.1"/>
    <property type="molecule type" value="Genomic_DNA"/>
</dbReference>
<dbReference type="STRING" id="1920490.GCA_001895925_01064"/>
<accession>A0A2T1DCM4</accession>
<proteinExistence type="predicted"/>
<gene>
    <name evidence="1" type="ORF">C7B65_15980</name>
</gene>
<comment type="caution">
    <text evidence="1">The sequence shown here is derived from an EMBL/GenBank/DDBJ whole genome shotgun (WGS) entry which is preliminary data.</text>
</comment>
<dbReference type="Proteomes" id="UP000238634">
    <property type="component" value="Unassembled WGS sequence"/>
</dbReference>